<feature type="compositionally biased region" description="Polar residues" evidence="2">
    <location>
        <begin position="75"/>
        <end position="88"/>
    </location>
</feature>
<feature type="region of interest" description="Disordered" evidence="2">
    <location>
        <begin position="1"/>
        <end position="108"/>
    </location>
</feature>
<evidence type="ECO:0000256" key="1">
    <source>
        <dbReference type="SAM" id="Coils"/>
    </source>
</evidence>
<feature type="compositionally biased region" description="Low complexity" evidence="2">
    <location>
        <begin position="999"/>
        <end position="1013"/>
    </location>
</feature>
<dbReference type="SMART" id="SM00315">
    <property type="entry name" value="RGS"/>
    <property type="match status" value="1"/>
</dbReference>
<feature type="coiled-coil region" evidence="1">
    <location>
        <begin position="926"/>
        <end position="953"/>
    </location>
</feature>
<keyword evidence="1" id="KW-0175">Coiled coil</keyword>
<name>A0A507E4X3_9FUNG</name>
<dbReference type="PROSITE" id="PS50132">
    <property type="entry name" value="RGS"/>
    <property type="match status" value="1"/>
</dbReference>
<dbReference type="Gene3D" id="1.10.167.10">
    <property type="entry name" value="Regulator of G-protein Signalling 4, domain 2"/>
    <property type="match status" value="1"/>
</dbReference>
<dbReference type="SUPFAM" id="SSF48097">
    <property type="entry name" value="Regulator of G-protein signaling, RGS"/>
    <property type="match status" value="1"/>
</dbReference>
<accession>A0A507E4X3</accession>
<evidence type="ECO:0000313" key="5">
    <source>
        <dbReference type="Proteomes" id="UP000318582"/>
    </source>
</evidence>
<organism evidence="4 5">
    <name type="scientific">Powellomyces hirtus</name>
    <dbReference type="NCBI Taxonomy" id="109895"/>
    <lineage>
        <taxon>Eukaryota</taxon>
        <taxon>Fungi</taxon>
        <taxon>Fungi incertae sedis</taxon>
        <taxon>Chytridiomycota</taxon>
        <taxon>Chytridiomycota incertae sedis</taxon>
        <taxon>Chytridiomycetes</taxon>
        <taxon>Spizellomycetales</taxon>
        <taxon>Powellomycetaceae</taxon>
        <taxon>Powellomyces</taxon>
    </lineage>
</organism>
<feature type="region of interest" description="Disordered" evidence="2">
    <location>
        <begin position="960"/>
        <end position="1027"/>
    </location>
</feature>
<feature type="domain" description="RGS" evidence="3">
    <location>
        <begin position="312"/>
        <end position="429"/>
    </location>
</feature>
<feature type="compositionally biased region" description="Low complexity" evidence="2">
    <location>
        <begin position="37"/>
        <end position="50"/>
    </location>
</feature>
<evidence type="ECO:0000256" key="2">
    <source>
        <dbReference type="SAM" id="MobiDB-lite"/>
    </source>
</evidence>
<dbReference type="PANTHER" id="PTHR10845:SF192">
    <property type="entry name" value="DOUBLE HIT, ISOFORM B"/>
    <property type="match status" value="1"/>
</dbReference>
<dbReference type="InterPro" id="IPR016137">
    <property type="entry name" value="RGS"/>
</dbReference>
<dbReference type="Proteomes" id="UP000318582">
    <property type="component" value="Unassembled WGS sequence"/>
</dbReference>
<feature type="region of interest" description="Disordered" evidence="2">
    <location>
        <begin position="558"/>
        <end position="747"/>
    </location>
</feature>
<comment type="caution">
    <text evidence="4">The sequence shown here is derived from an EMBL/GenBank/DDBJ whole genome shotgun (WGS) entry which is preliminary data.</text>
</comment>
<sequence length="1027" mass="114752">MASNSNKTSDSPGPRLRSSSFGQKILPSGWRNRDDSNNNNSGPQSSNPGSRRTSIVGGGGANSPKLSDSKRGSISAESQRRTPSTTSRWEGGSNNNNNNSTSSEGEGALERRARIARVMSKQQQRISSHIQLFSKITVTVSGTDVTMTVTVSRSDTIEVLSKLIEAEYAYMFFLNEDEERRPNVADKQKEKRDPLVIGQVYDAGQLALKFDDRIGDVLGFTDRVSVINAFEGESVNRTMAVDELNENQVYTSDEISGSDLWNRAASGDLLLGSSDLLGTDSSDKPTESISSIVTAPKKKTGRTGSHSTLDDRLQLCLRNKLALRYFSESCAEEYTIENLLFWLDVEVFQSLPLQHREMYARYIYLTYVSCVAPLQVNIPAEIRNDIPWPFPDTMLDETIFDEAQEQVYAMIKAHSFIRFEKNAKYKLFLEARAADHEEFVQGRMAGPFANHFQANIETARAILPMLEKTAAQDNRSPKSATVKFRESMLSKTVAQYFPLANRIMEGYFNENQRSSWGNKQKRMNKEKKLAKFFGERPSVELIQRQIAQASASYLQQRRDLSRESLTDSPTDQETIKDDDDSEYDPMSQGMRRKKKEKLEEFFGDKLPKQQRKVQQLMVAGETSSELEVSGDNSDEDEPAQTQLETMETTNELDPEDRRILQRRTKKIASMLGESLDEKTISKRVTSAALQERSNEAGEPGSTSRKQSDAYRRPSLLPPRDADADLLAEHQVGTGEELMDSDDDGDSKLAHKRRLDKISSLLGQRIGVSDILDAKANFNPNLQPAVPSRPLTIEEKKLFHKKSSKLERLLGTLPPVEAIMASLPCEQKPELQRVRKSLVGLSFLVKNAKNAVEILDALTEITEEKVDTEAANDSLKSLAGGSSPDLSKESKQRKLNKLRKFFGDKISVEMLLETQILADLERSFNDVTSDEMELDRLRAEVNSIREEVRRRSDEFREDLNSIGASSNEGSTTVDILGHSNYAPTSRGSVSNRPKELVPRSSVTGSQESSSSGTGKPDKRRLSLAGRST</sequence>
<feature type="compositionally biased region" description="Polar residues" evidence="2">
    <location>
        <begin position="1"/>
        <end position="22"/>
    </location>
</feature>
<dbReference type="PANTHER" id="PTHR10845">
    <property type="entry name" value="REGULATOR OF G PROTEIN SIGNALING"/>
    <property type="match status" value="1"/>
</dbReference>
<evidence type="ECO:0000313" key="4">
    <source>
        <dbReference type="EMBL" id="TPX58437.1"/>
    </source>
</evidence>
<dbReference type="InterPro" id="IPR036305">
    <property type="entry name" value="RGS_sf"/>
</dbReference>
<evidence type="ECO:0000259" key="3">
    <source>
        <dbReference type="PROSITE" id="PS50132"/>
    </source>
</evidence>
<proteinExistence type="predicted"/>
<feature type="compositionally biased region" description="Polar residues" evidence="2">
    <location>
        <begin position="980"/>
        <end position="990"/>
    </location>
</feature>
<feature type="region of interest" description="Disordered" evidence="2">
    <location>
        <begin position="280"/>
        <end position="307"/>
    </location>
</feature>
<dbReference type="PRINTS" id="PR01301">
    <property type="entry name" value="RGSPROTEIN"/>
</dbReference>
<dbReference type="EMBL" id="QEAQ01000036">
    <property type="protein sequence ID" value="TPX58437.1"/>
    <property type="molecule type" value="Genomic_DNA"/>
</dbReference>
<dbReference type="STRING" id="109895.A0A507E4X3"/>
<feature type="compositionally biased region" description="Low complexity" evidence="2">
    <location>
        <begin position="90"/>
        <end position="106"/>
    </location>
</feature>
<feature type="compositionally biased region" description="Polar residues" evidence="2">
    <location>
        <begin position="639"/>
        <end position="651"/>
    </location>
</feature>
<dbReference type="AlphaFoldDB" id="A0A507E4X3"/>
<feature type="compositionally biased region" description="Polar residues" evidence="2">
    <location>
        <begin position="961"/>
        <end position="972"/>
    </location>
</feature>
<dbReference type="InterPro" id="IPR044926">
    <property type="entry name" value="RGS_subdomain_2"/>
</dbReference>
<keyword evidence="5" id="KW-1185">Reference proteome</keyword>
<dbReference type="Pfam" id="PF00615">
    <property type="entry name" value="RGS"/>
    <property type="match status" value="1"/>
</dbReference>
<gene>
    <name evidence="4" type="ORF">PhCBS80983_g03150</name>
</gene>
<reference evidence="4 5" key="1">
    <citation type="journal article" date="2019" name="Sci. Rep.">
        <title>Comparative genomics of chytrid fungi reveal insights into the obligate biotrophic and pathogenic lifestyle of Synchytrium endobioticum.</title>
        <authorList>
            <person name="van de Vossenberg B.T.L.H."/>
            <person name="Warris S."/>
            <person name="Nguyen H.D.T."/>
            <person name="van Gent-Pelzer M.P.E."/>
            <person name="Joly D.L."/>
            <person name="van de Geest H.C."/>
            <person name="Bonants P.J.M."/>
            <person name="Smith D.S."/>
            <person name="Levesque C.A."/>
            <person name="van der Lee T.A.J."/>
        </authorList>
    </citation>
    <scope>NUCLEOTIDE SEQUENCE [LARGE SCALE GENOMIC DNA]</scope>
    <source>
        <strain evidence="4 5">CBS 809.83</strain>
    </source>
</reference>
<feature type="compositionally biased region" description="Basic and acidic residues" evidence="2">
    <location>
        <begin position="596"/>
        <end position="607"/>
    </location>
</feature>
<dbReference type="CDD" id="cd07440">
    <property type="entry name" value="RGS"/>
    <property type="match status" value="1"/>
</dbReference>
<protein>
    <recommendedName>
        <fullName evidence="3">RGS domain-containing protein</fullName>
    </recommendedName>
</protein>